<evidence type="ECO:0000313" key="2">
    <source>
        <dbReference type="Proteomes" id="UP000507470"/>
    </source>
</evidence>
<proteinExistence type="predicted"/>
<protein>
    <submittedName>
        <fullName evidence="1">Uncharacterized protein</fullName>
    </submittedName>
</protein>
<reference evidence="1 2" key="1">
    <citation type="submission" date="2020-06" db="EMBL/GenBank/DDBJ databases">
        <authorList>
            <person name="Li R."/>
            <person name="Bekaert M."/>
        </authorList>
    </citation>
    <scope>NUCLEOTIDE SEQUENCE [LARGE SCALE GENOMIC DNA]</scope>
    <source>
        <strain evidence="2">wild</strain>
    </source>
</reference>
<accession>A0A6J8EVW4</accession>
<dbReference type="OrthoDB" id="2963168at2759"/>
<evidence type="ECO:0000313" key="1">
    <source>
        <dbReference type="EMBL" id="CAC5424707.1"/>
    </source>
</evidence>
<gene>
    <name evidence="1" type="ORF">MCOR_56584</name>
</gene>
<dbReference type="Proteomes" id="UP000507470">
    <property type="component" value="Unassembled WGS sequence"/>
</dbReference>
<dbReference type="PANTHER" id="PTHR14187:SF5">
    <property type="entry name" value="HEAT SHOCK 70 KDA PROTEIN 12A"/>
    <property type="match status" value="1"/>
</dbReference>
<keyword evidence="2" id="KW-1185">Reference proteome</keyword>
<name>A0A6J8EVW4_MYTCO</name>
<organism evidence="1 2">
    <name type="scientific">Mytilus coruscus</name>
    <name type="common">Sea mussel</name>
    <dbReference type="NCBI Taxonomy" id="42192"/>
    <lineage>
        <taxon>Eukaryota</taxon>
        <taxon>Metazoa</taxon>
        <taxon>Spiralia</taxon>
        <taxon>Lophotrochozoa</taxon>
        <taxon>Mollusca</taxon>
        <taxon>Bivalvia</taxon>
        <taxon>Autobranchia</taxon>
        <taxon>Pteriomorphia</taxon>
        <taxon>Mytilida</taxon>
        <taxon>Mytiloidea</taxon>
        <taxon>Mytilidae</taxon>
        <taxon>Mytilinae</taxon>
        <taxon>Mytilus</taxon>
    </lineage>
</organism>
<dbReference type="PANTHER" id="PTHR14187">
    <property type="entry name" value="ALPHA KINASE/ELONGATION FACTOR 2 KINASE"/>
    <property type="match status" value="1"/>
</dbReference>
<dbReference type="AlphaFoldDB" id="A0A6J8EVW4"/>
<dbReference type="EMBL" id="CACVKT020010052">
    <property type="protein sequence ID" value="CAC5424707.1"/>
    <property type="molecule type" value="Genomic_DNA"/>
</dbReference>
<sequence length="406" mass="45879">MQEKELINAIKSQTRILSREFERQWDNFKGIISKKEAACVETETKCSILDSADANETFRVAREGQKLMNEEMTRINTDIVCPPTFVPRLISPVSIESVHGWLKKNHNKPVVAAIEIRANEFKAVFCLKSVYDGYVSNDILGDLDTRICVPEWKASTSVLLKPNGTVVGIINDTLGNLTANADVKADQYVFEHLGRTLYDKQVDGTTNITVHEVTGPRFVKEIYRGDRWQGNSLAFEDYSSFLNQLCRLDVISILKEHEHIKYDDMLHCFESAIRNFKLESTKRVNLTIPIVSLEKLTSVPLRELTSHSNFNTNVIGFGDKLRFTSSFFRTFFENSIKYVSGILDECIHAINKENLSEMTTVFVVGECSQSPILTDVIKQKFGPSTEVIVESSQNAVLVEALLCGFQ</sequence>